<keyword evidence="1" id="KW-0812">Transmembrane</keyword>
<organism evidence="2 3">
    <name type="scientific">Bowmanella denitrificans</name>
    <dbReference type="NCBI Taxonomy" id="366582"/>
    <lineage>
        <taxon>Bacteria</taxon>
        <taxon>Pseudomonadati</taxon>
        <taxon>Pseudomonadota</taxon>
        <taxon>Gammaproteobacteria</taxon>
        <taxon>Alteromonadales</taxon>
        <taxon>Alteromonadaceae</taxon>
        <taxon>Bowmanella</taxon>
    </lineage>
</organism>
<evidence type="ECO:0000313" key="2">
    <source>
        <dbReference type="EMBL" id="GAA0375675.1"/>
    </source>
</evidence>
<keyword evidence="1" id="KW-0472">Membrane</keyword>
<protein>
    <recommendedName>
        <fullName evidence="4">DUF2970 domain-containing protein</fullName>
    </recommendedName>
</protein>
<dbReference type="EMBL" id="BAAAEI010000031">
    <property type="protein sequence ID" value="GAA0375675.1"/>
    <property type="molecule type" value="Genomic_DNA"/>
</dbReference>
<reference evidence="2 3" key="1">
    <citation type="journal article" date="2019" name="Int. J. Syst. Evol. Microbiol.">
        <title>The Global Catalogue of Microorganisms (GCM) 10K type strain sequencing project: providing services to taxonomists for standard genome sequencing and annotation.</title>
        <authorList>
            <consortium name="The Broad Institute Genomics Platform"/>
            <consortium name="The Broad Institute Genome Sequencing Center for Infectious Disease"/>
            <person name="Wu L."/>
            <person name="Ma J."/>
        </authorList>
    </citation>
    <scope>NUCLEOTIDE SEQUENCE [LARGE SCALE GENOMIC DNA]</scope>
    <source>
        <strain evidence="2 3">JCM 13378</strain>
    </source>
</reference>
<keyword evidence="3" id="KW-1185">Reference proteome</keyword>
<sequence length="63" mass="6866">MSQPSWTQVLKSVVASAFGVQSAKNRQQDFESSPSVLPYLIVGVVFVAIFVVSLAVLVNWLVK</sequence>
<dbReference type="Pfam" id="PF11174">
    <property type="entry name" value="DUF2970"/>
    <property type="match status" value="1"/>
</dbReference>
<evidence type="ECO:0000256" key="1">
    <source>
        <dbReference type="SAM" id="Phobius"/>
    </source>
</evidence>
<evidence type="ECO:0000313" key="3">
    <source>
        <dbReference type="Proteomes" id="UP001501757"/>
    </source>
</evidence>
<proteinExistence type="predicted"/>
<keyword evidence="1" id="KW-1133">Transmembrane helix</keyword>
<dbReference type="Proteomes" id="UP001501757">
    <property type="component" value="Unassembled WGS sequence"/>
</dbReference>
<feature type="transmembrane region" description="Helical" evidence="1">
    <location>
        <begin position="36"/>
        <end position="62"/>
    </location>
</feature>
<accession>A0ABN0XY54</accession>
<gene>
    <name evidence="2" type="ORF">GCM10009092_44870</name>
</gene>
<comment type="caution">
    <text evidence="2">The sequence shown here is derived from an EMBL/GenBank/DDBJ whole genome shotgun (WGS) entry which is preliminary data.</text>
</comment>
<dbReference type="InterPro" id="IPR021344">
    <property type="entry name" value="DUF2970"/>
</dbReference>
<name>A0ABN0XY54_9ALTE</name>
<dbReference type="RefSeq" id="WP_343847607.1">
    <property type="nucleotide sequence ID" value="NZ_BAAAEI010000031.1"/>
</dbReference>
<evidence type="ECO:0008006" key="4">
    <source>
        <dbReference type="Google" id="ProtNLM"/>
    </source>
</evidence>